<organism evidence="2 3">
    <name type="scientific">Suillus plorans</name>
    <dbReference type="NCBI Taxonomy" id="116603"/>
    <lineage>
        <taxon>Eukaryota</taxon>
        <taxon>Fungi</taxon>
        <taxon>Dikarya</taxon>
        <taxon>Basidiomycota</taxon>
        <taxon>Agaricomycotina</taxon>
        <taxon>Agaricomycetes</taxon>
        <taxon>Agaricomycetidae</taxon>
        <taxon>Boletales</taxon>
        <taxon>Suillineae</taxon>
        <taxon>Suillaceae</taxon>
        <taxon>Suillus</taxon>
    </lineage>
</organism>
<feature type="region of interest" description="Disordered" evidence="1">
    <location>
        <begin position="87"/>
        <end position="107"/>
    </location>
</feature>
<dbReference type="EMBL" id="JABBWE010000069">
    <property type="protein sequence ID" value="KAG1788311.1"/>
    <property type="molecule type" value="Genomic_DNA"/>
</dbReference>
<accession>A0A9P7AHB3</accession>
<dbReference type="AlphaFoldDB" id="A0A9P7AHB3"/>
<name>A0A9P7AHB3_9AGAM</name>
<dbReference type="GeneID" id="64597664"/>
<keyword evidence="3" id="KW-1185">Reference proteome</keyword>
<feature type="compositionally biased region" description="Low complexity" evidence="1">
    <location>
        <begin position="89"/>
        <end position="107"/>
    </location>
</feature>
<reference evidence="2" key="1">
    <citation type="journal article" date="2020" name="New Phytol.">
        <title>Comparative genomics reveals dynamic genome evolution in host specialist ectomycorrhizal fungi.</title>
        <authorList>
            <person name="Lofgren L.A."/>
            <person name="Nguyen N.H."/>
            <person name="Vilgalys R."/>
            <person name="Ruytinx J."/>
            <person name="Liao H.L."/>
            <person name="Branco S."/>
            <person name="Kuo A."/>
            <person name="LaButti K."/>
            <person name="Lipzen A."/>
            <person name="Andreopoulos W."/>
            <person name="Pangilinan J."/>
            <person name="Riley R."/>
            <person name="Hundley H."/>
            <person name="Na H."/>
            <person name="Barry K."/>
            <person name="Grigoriev I.V."/>
            <person name="Stajich J.E."/>
            <person name="Kennedy P.G."/>
        </authorList>
    </citation>
    <scope>NUCLEOTIDE SEQUENCE</scope>
    <source>
        <strain evidence="2">S12</strain>
    </source>
</reference>
<dbReference type="RefSeq" id="XP_041155564.1">
    <property type="nucleotide sequence ID" value="XM_041303900.1"/>
</dbReference>
<proteinExistence type="predicted"/>
<evidence type="ECO:0000256" key="1">
    <source>
        <dbReference type="SAM" id="MobiDB-lite"/>
    </source>
</evidence>
<comment type="caution">
    <text evidence="2">The sequence shown here is derived from an EMBL/GenBank/DDBJ whole genome shotgun (WGS) entry which is preliminary data.</text>
</comment>
<evidence type="ECO:0000313" key="3">
    <source>
        <dbReference type="Proteomes" id="UP000719766"/>
    </source>
</evidence>
<protein>
    <submittedName>
        <fullName evidence="2">Uncharacterized protein</fullName>
    </submittedName>
</protein>
<gene>
    <name evidence="2" type="ORF">HD556DRAFT_1403895</name>
</gene>
<sequence length="239" mass="26330">MRSSRTFILLPYNIEMGHADHNPMDAQRFDPLRRTNMRLVSLFKTHTSDLGLGLCVGTEQTSVGDVRSDHEVVVGLVEGGGFDLEGSCPSPTDTCTTRATSSTPDDVYDPVDIVVTRTIIQPDPNPRHGPRMLSRPQMVVRRMFSRSPSSTNTYSLSQSSSSSVSPRSTPPSCFKSLVLQAFNCLSTSSAFDSDVDDMKAHRMRPVLLVIVKETREKYEDDRAFKEIVGTVFPAAGVRG</sequence>
<dbReference type="OrthoDB" id="2679829at2759"/>
<dbReference type="Proteomes" id="UP000719766">
    <property type="component" value="Unassembled WGS sequence"/>
</dbReference>
<feature type="region of interest" description="Disordered" evidence="1">
    <location>
        <begin position="145"/>
        <end position="167"/>
    </location>
</feature>
<evidence type="ECO:0000313" key="2">
    <source>
        <dbReference type="EMBL" id="KAG1788311.1"/>
    </source>
</evidence>